<organism evidence="3 4">
    <name type="scientific">Brachionus calyciflorus</name>
    <dbReference type="NCBI Taxonomy" id="104777"/>
    <lineage>
        <taxon>Eukaryota</taxon>
        <taxon>Metazoa</taxon>
        <taxon>Spiralia</taxon>
        <taxon>Gnathifera</taxon>
        <taxon>Rotifera</taxon>
        <taxon>Eurotatoria</taxon>
        <taxon>Monogononta</taxon>
        <taxon>Pseudotrocha</taxon>
        <taxon>Ploima</taxon>
        <taxon>Brachionidae</taxon>
        <taxon>Brachionus</taxon>
    </lineage>
</organism>
<evidence type="ECO:0000256" key="2">
    <source>
        <dbReference type="SAM" id="MobiDB-lite"/>
    </source>
</evidence>
<feature type="compositionally biased region" description="Polar residues" evidence="2">
    <location>
        <begin position="542"/>
        <end position="558"/>
    </location>
</feature>
<feature type="compositionally biased region" description="Low complexity" evidence="2">
    <location>
        <begin position="454"/>
        <end position="484"/>
    </location>
</feature>
<evidence type="ECO:0000256" key="1">
    <source>
        <dbReference type="SAM" id="Coils"/>
    </source>
</evidence>
<gene>
    <name evidence="3" type="ORF">OXX778_LOCUS5570</name>
</gene>
<sequence length="616" mass="70330">MAQLFRFLFTDDRSRSEVFTFMIPSNFILDMDTELKSRDFTSSNQKWSLSFHKNNGLLNTYLTLKSCYEGMIVTADYGITLINREHFTRNESFYEKNARFTYDNQSQGRKAFVSIEALCTLDFMDERGNIQCELEIKNVNTGFTYDAQIPPTPSYIRNLSELKYVSGTFSFGNYEWNVCIQPKMDSMGSITCLKFYLCRLSSLDHLCRISYRYKFINGGFVHDSGIIEQYSDINGASNSYRMDKIKELLQMTGKFVIRIDLIKVNSVFPIILYPFSNQPQPVHFYDRDRQAWMMESCVEDNCFILRLFYTDINNIPSGYVRVMSFNISVRHQNSAVYVFKKPVIKYYYKRESDDGLEITTTIDVNEIMSENGGYLDQDEGITIEMELYYSHLLHQPEYSHLDDIIRKQKLQMHREIQALQQENYSLEKQLHTLQGANVAPNPAQGPRTKSFENASASSTASSGVGTSISSLNTTNPNLSNVNQNGQVTPNVVKKYYEQKYGSTTNMSTGGPNQNMGMSSGSSQLDKNNQQYQQQQQQQQQQKNGSSRTGSDFFNQTFGQSNPNQIQNNNSNNPDNPLGAGLSSLTSTFTSGIANLKLTATNFQANKFTSKLMNPFS</sequence>
<comment type="caution">
    <text evidence="3">The sequence shown here is derived from an EMBL/GenBank/DDBJ whole genome shotgun (WGS) entry which is preliminary data.</text>
</comment>
<keyword evidence="1" id="KW-0175">Coiled coil</keyword>
<reference evidence="3" key="1">
    <citation type="submission" date="2021-02" db="EMBL/GenBank/DDBJ databases">
        <authorList>
            <person name="Nowell W R."/>
        </authorList>
    </citation>
    <scope>NUCLEOTIDE SEQUENCE</scope>
    <source>
        <strain evidence="3">Ploen Becks lab</strain>
    </source>
</reference>
<dbReference type="AlphaFoldDB" id="A0A813RJ13"/>
<evidence type="ECO:0000313" key="4">
    <source>
        <dbReference type="Proteomes" id="UP000663879"/>
    </source>
</evidence>
<feature type="compositionally biased region" description="Polar residues" evidence="2">
    <location>
        <begin position="502"/>
        <end position="528"/>
    </location>
</feature>
<dbReference type="Proteomes" id="UP000663879">
    <property type="component" value="Unassembled WGS sequence"/>
</dbReference>
<keyword evidence="4" id="KW-1185">Reference proteome</keyword>
<dbReference type="OrthoDB" id="10035275at2759"/>
<proteinExistence type="predicted"/>
<name>A0A813RJ13_9BILA</name>
<accession>A0A813RJ13</accession>
<dbReference type="EMBL" id="CAJNOC010000615">
    <property type="protein sequence ID" value="CAF0783120.1"/>
    <property type="molecule type" value="Genomic_DNA"/>
</dbReference>
<feature type="compositionally biased region" description="Low complexity" evidence="2">
    <location>
        <begin position="529"/>
        <end position="541"/>
    </location>
</feature>
<feature type="coiled-coil region" evidence="1">
    <location>
        <begin position="409"/>
        <end position="436"/>
    </location>
</feature>
<feature type="compositionally biased region" description="Low complexity" evidence="2">
    <location>
        <begin position="559"/>
        <end position="581"/>
    </location>
</feature>
<feature type="region of interest" description="Disordered" evidence="2">
    <location>
        <begin position="502"/>
        <end position="581"/>
    </location>
</feature>
<evidence type="ECO:0008006" key="5">
    <source>
        <dbReference type="Google" id="ProtNLM"/>
    </source>
</evidence>
<dbReference type="SUPFAM" id="SSF49599">
    <property type="entry name" value="TRAF domain-like"/>
    <property type="match status" value="2"/>
</dbReference>
<feature type="region of interest" description="Disordered" evidence="2">
    <location>
        <begin position="436"/>
        <end position="486"/>
    </location>
</feature>
<evidence type="ECO:0000313" key="3">
    <source>
        <dbReference type="EMBL" id="CAF0783120.1"/>
    </source>
</evidence>
<protein>
    <recommendedName>
        <fullName evidence="5">MATH domain-containing protein</fullName>
    </recommendedName>
</protein>